<dbReference type="InterPro" id="IPR026444">
    <property type="entry name" value="Secre_tail"/>
</dbReference>
<protein>
    <recommendedName>
        <fullName evidence="1">FlgD/Vpr Ig-like domain-containing protein</fullName>
    </recommendedName>
</protein>
<feature type="domain" description="FlgD/Vpr Ig-like" evidence="1">
    <location>
        <begin position="340"/>
        <end position="390"/>
    </location>
</feature>
<proteinExistence type="predicted"/>
<sequence>MKKYLFIFIFCTFLYSDNDLIFIPDSGIRVDSCGISKALIDPNGVYILYYTQGPSNGVAVSNDGLNFTIEDPQNYPSFRYNFMPDSSLKHYFIDIVNDTALLKSRSSIDGVTFTLDSGNRFVFPTNDAITSTNVYSTLFNNILGEVYMIYLAGEIDNARSIKSESGNNGWHFGSYTTNIFGDSVLGGGNQSYWDPNAIVLPDNRIRIFTMNQHGHPVPPAVPKGTIYSFTSNDNGSTYIQDTDYRLRFDDYDEFEVFSLNDPKVILLPDGRYRMYVASMIRTGQGNDDIKWSIISATTSPTTIIETKPKMPTIFYLFQNYPNPFNPVTSFRYDLPKDGLVKIAVYDMMGREVKNLVNSSQTAGYKSIQWNATNDRNEPVSAGLYLYTIQAGEFRQTKKMVLLK</sequence>
<reference evidence="2" key="1">
    <citation type="submission" date="2018-05" db="EMBL/GenBank/DDBJ databases">
        <authorList>
            <person name="Lanie J.A."/>
            <person name="Ng W.-L."/>
            <person name="Kazmierczak K.M."/>
            <person name="Andrzejewski T.M."/>
            <person name="Davidsen T.M."/>
            <person name="Wayne K.J."/>
            <person name="Tettelin H."/>
            <person name="Glass J.I."/>
            <person name="Rusch D."/>
            <person name="Podicherti R."/>
            <person name="Tsui H.-C.T."/>
            <person name="Winkler M.E."/>
        </authorList>
    </citation>
    <scope>NUCLEOTIDE SEQUENCE</scope>
</reference>
<dbReference type="Gene3D" id="2.60.40.4070">
    <property type="match status" value="1"/>
</dbReference>
<name>A0A381UWN8_9ZZZZ</name>
<gene>
    <name evidence="2" type="ORF">METZ01_LOCUS85400</name>
</gene>
<dbReference type="InterPro" id="IPR036278">
    <property type="entry name" value="Sialidase_sf"/>
</dbReference>
<dbReference type="SUPFAM" id="SSF50939">
    <property type="entry name" value="Sialidases"/>
    <property type="match status" value="1"/>
</dbReference>
<organism evidence="2">
    <name type="scientific">marine metagenome</name>
    <dbReference type="NCBI Taxonomy" id="408172"/>
    <lineage>
        <taxon>unclassified sequences</taxon>
        <taxon>metagenomes</taxon>
        <taxon>ecological metagenomes</taxon>
    </lineage>
</organism>
<dbReference type="EMBL" id="UINC01007300">
    <property type="protein sequence ID" value="SVA32546.1"/>
    <property type="molecule type" value="Genomic_DNA"/>
</dbReference>
<evidence type="ECO:0000259" key="1">
    <source>
        <dbReference type="Pfam" id="PF13860"/>
    </source>
</evidence>
<dbReference type="CDD" id="cd15482">
    <property type="entry name" value="Sialidase_non-viral"/>
    <property type="match status" value="1"/>
</dbReference>
<dbReference type="InterPro" id="IPR025965">
    <property type="entry name" value="FlgD/Vpr_Ig-like"/>
</dbReference>
<dbReference type="NCBIfam" id="TIGR04183">
    <property type="entry name" value="Por_Secre_tail"/>
    <property type="match status" value="1"/>
</dbReference>
<evidence type="ECO:0000313" key="2">
    <source>
        <dbReference type="EMBL" id="SVA32546.1"/>
    </source>
</evidence>
<dbReference type="Pfam" id="PF13860">
    <property type="entry name" value="FlgD_ig"/>
    <property type="match status" value="1"/>
</dbReference>
<dbReference type="AlphaFoldDB" id="A0A381UWN8"/>
<accession>A0A381UWN8</accession>